<evidence type="ECO:0000259" key="11">
    <source>
        <dbReference type="PROSITE" id="PS50991"/>
    </source>
</evidence>
<dbReference type="SUPFAM" id="SSF89000">
    <property type="entry name" value="post-HMGL domain-like"/>
    <property type="match status" value="1"/>
</dbReference>
<name>A0ABR9HK19_9ACTN</name>
<dbReference type="SMART" id="SM00917">
    <property type="entry name" value="LeuA_dimer"/>
    <property type="match status" value="1"/>
</dbReference>
<evidence type="ECO:0000256" key="7">
    <source>
        <dbReference type="ARBA" id="ARBA00022679"/>
    </source>
</evidence>
<proteinExistence type="inferred from homology"/>
<comment type="similarity">
    <text evidence="3 10">Belongs to the alpha-IPM synthase/homocitrate synthase family. LeuA type 2 subfamily.</text>
</comment>
<feature type="binding site" evidence="10">
    <location>
        <position position="254"/>
    </location>
    <ligand>
        <name>Mg(2+)</name>
        <dbReference type="ChEBI" id="CHEBI:18420"/>
    </ligand>
</feature>
<dbReference type="InterPro" id="IPR036230">
    <property type="entry name" value="LeuA_allosteric_dom_sf"/>
</dbReference>
<dbReference type="PROSITE" id="PS00815">
    <property type="entry name" value="AIPM_HOMOCIT_SYNTH_1"/>
    <property type="match status" value="1"/>
</dbReference>
<evidence type="ECO:0000256" key="5">
    <source>
        <dbReference type="ARBA" id="ARBA00022430"/>
    </source>
</evidence>
<dbReference type="PANTHER" id="PTHR46911">
    <property type="match status" value="1"/>
</dbReference>
<dbReference type="Gene3D" id="3.20.20.70">
    <property type="entry name" value="Aldolase class I"/>
    <property type="match status" value="1"/>
</dbReference>
<dbReference type="Pfam" id="PF08502">
    <property type="entry name" value="LeuA_dimer"/>
    <property type="match status" value="1"/>
</dbReference>
<comment type="pathway">
    <text evidence="2 10">Amino-acid biosynthesis; L-leucine biosynthesis; L-leucine from 3-methyl-2-oxobutanoate: step 1/4.</text>
</comment>
<reference evidence="12 13" key="1">
    <citation type="submission" date="2020-10" db="EMBL/GenBank/DDBJ databases">
        <title>Sequencing the genomes of 1000 actinobacteria strains.</title>
        <authorList>
            <person name="Klenk H.-P."/>
        </authorList>
    </citation>
    <scope>NUCLEOTIDE SEQUENCE [LARGE SCALE GENOMIC DNA]</scope>
    <source>
        <strain evidence="12 13">DSM 45157</strain>
    </source>
</reference>
<dbReference type="Pfam" id="PF00682">
    <property type="entry name" value="HMGL-like"/>
    <property type="match status" value="1"/>
</dbReference>
<dbReference type="EMBL" id="JADBDY010000001">
    <property type="protein sequence ID" value="MBE1459326.1"/>
    <property type="molecule type" value="Genomic_DNA"/>
</dbReference>
<dbReference type="SUPFAM" id="SSF110921">
    <property type="entry name" value="2-isopropylmalate synthase LeuA, allosteric (dimerisation) domain"/>
    <property type="match status" value="1"/>
</dbReference>
<keyword evidence="7 10" id="KW-0808">Transferase</keyword>
<dbReference type="CDD" id="cd07942">
    <property type="entry name" value="DRE_TIM_LeuA"/>
    <property type="match status" value="1"/>
</dbReference>
<evidence type="ECO:0000256" key="4">
    <source>
        <dbReference type="ARBA" id="ARBA00012973"/>
    </source>
</evidence>
<keyword evidence="10" id="KW-0460">Magnesium</keyword>
<evidence type="ECO:0000313" key="12">
    <source>
        <dbReference type="EMBL" id="MBE1459326.1"/>
    </source>
</evidence>
<dbReference type="InterPro" id="IPR005668">
    <property type="entry name" value="IPM_Synthase"/>
</dbReference>
<dbReference type="HAMAP" id="MF_00572">
    <property type="entry name" value="LeuA_type2"/>
    <property type="match status" value="1"/>
</dbReference>
<dbReference type="InterPro" id="IPR054692">
    <property type="entry name" value="LeuA-like_post-cat"/>
</dbReference>
<evidence type="ECO:0000256" key="10">
    <source>
        <dbReference type="HAMAP-Rule" id="MF_00572"/>
    </source>
</evidence>
<dbReference type="Proteomes" id="UP000598217">
    <property type="component" value="Unassembled WGS sequence"/>
</dbReference>
<sequence length="566" mass="62985">MVPQQKTSPMPFHRYEPFAPVDLPDRTWPSKSITEAPRWLSTDLRDGNQALIEPMDSARKHEIFQLLVRMGYKEIEVGFPSASQTDFDFVRSLIEDDLIPDDVQISVLTQAREDLIERTVQSLVGARRATVHLYNATAPTFRRVVFRVDREACKNIAVEGTRHVMRFAEQYLGETEYFGYEYSPEIFVDTELDFALQVCEAVMDVWQPGPGREIILNLPATVERATPNVYADQIEWMSRNLTRREHVVLSVHPHNDRGTGVASAELAVMAGADRVEGCLFGHGERTGNVCLVTLGMNLFSQGVDPEIDFSDIDEIRRTVEHCTQLPVAPRHPYGGDLVYTAFSGSHQDAIKKGFTDLDARAAEAGKQVEDYPWDVPYLPIDPKDVGRNYEAVIRVNSQSGKGGVSYVMQRDHSLDLPRRLQIEFSQVIQSFMDAEGGEFPAERIWEIFSETYLAERGPVAVLAHRSSTSEDGTYTIEADARVNGEIRELKGTGNGPISAFGDALADVDVKVRVIDYVEHSMGEDGNARAAAYVEAEIDGRTVWGVGIHSSITTASLKAVCSAIGRA</sequence>
<keyword evidence="9 10" id="KW-0100">Branched-chain amino acid biosynthesis</keyword>
<evidence type="ECO:0000256" key="2">
    <source>
        <dbReference type="ARBA" id="ARBA00004689"/>
    </source>
</evidence>
<dbReference type="NCBIfam" id="NF002991">
    <property type="entry name" value="PRK03739.1"/>
    <property type="match status" value="1"/>
</dbReference>
<dbReference type="InterPro" id="IPR039371">
    <property type="entry name" value="LeuA_N_DRE-TIM"/>
</dbReference>
<feature type="binding site" evidence="10">
    <location>
        <position position="46"/>
    </location>
    <ligand>
        <name>Mg(2+)</name>
        <dbReference type="ChEBI" id="CHEBI:18420"/>
    </ligand>
</feature>
<dbReference type="SUPFAM" id="SSF51569">
    <property type="entry name" value="Aldolase"/>
    <property type="match status" value="1"/>
</dbReference>
<keyword evidence="5 10" id="KW-0432">Leucine biosynthesis</keyword>
<keyword evidence="12" id="KW-0012">Acyltransferase</keyword>
<comment type="caution">
    <text evidence="12">The sequence shown here is derived from an EMBL/GenBank/DDBJ whole genome shotgun (WGS) entry which is preliminary data.</text>
</comment>
<evidence type="ECO:0000256" key="3">
    <source>
        <dbReference type="ARBA" id="ARBA00009767"/>
    </source>
</evidence>
<feature type="binding site" evidence="10">
    <location>
        <position position="252"/>
    </location>
    <ligand>
        <name>Mg(2+)</name>
        <dbReference type="ChEBI" id="CHEBI:18420"/>
    </ligand>
</feature>
<evidence type="ECO:0000256" key="1">
    <source>
        <dbReference type="ARBA" id="ARBA00000064"/>
    </source>
</evidence>
<feature type="domain" description="Pyruvate carboxyltransferase" evidence="11">
    <location>
        <begin position="37"/>
        <end position="313"/>
    </location>
</feature>
<dbReference type="InterPro" id="IPR013785">
    <property type="entry name" value="Aldolase_TIM"/>
</dbReference>
<evidence type="ECO:0000313" key="13">
    <source>
        <dbReference type="Proteomes" id="UP000598217"/>
    </source>
</evidence>
<organism evidence="12 13">
    <name type="scientific">Nocardiopsis terrae</name>
    <dbReference type="NCBI Taxonomy" id="372655"/>
    <lineage>
        <taxon>Bacteria</taxon>
        <taxon>Bacillati</taxon>
        <taxon>Actinomycetota</taxon>
        <taxon>Actinomycetes</taxon>
        <taxon>Streptosporangiales</taxon>
        <taxon>Nocardiopsidaceae</taxon>
        <taxon>Nocardiopsis</taxon>
    </lineage>
</organism>
<dbReference type="PANTHER" id="PTHR46911:SF1">
    <property type="entry name" value="2-ISOPROPYLMALATE SYNTHASE"/>
    <property type="match status" value="1"/>
</dbReference>
<comment type="function">
    <text evidence="10">Catalyzes the condensation of the acetyl group of acetyl-CoA with 3-methyl-2-oxobutanoate (2-ketoisovalerate) to form 3-carboxy-3-hydroxy-4-methylpentanoate (2-isopropylmalate).</text>
</comment>
<keyword evidence="6 10" id="KW-0028">Amino-acid biosynthesis</keyword>
<dbReference type="NCBIfam" id="TIGR00970">
    <property type="entry name" value="leuA_yeast"/>
    <property type="match status" value="1"/>
</dbReference>
<dbReference type="InterPro" id="IPR013709">
    <property type="entry name" value="2-isopropylmalate_synth_dimer"/>
</dbReference>
<dbReference type="PROSITE" id="PS00816">
    <property type="entry name" value="AIPM_HOMOCIT_SYNTH_2"/>
    <property type="match status" value="1"/>
</dbReference>
<dbReference type="PROSITE" id="PS50991">
    <property type="entry name" value="PYR_CT"/>
    <property type="match status" value="1"/>
</dbReference>
<accession>A0ABR9HK19</accession>
<dbReference type="RefSeq" id="WP_191272604.1">
    <property type="nucleotide sequence ID" value="NZ_BMXJ01000005.1"/>
</dbReference>
<comment type="subunit">
    <text evidence="10">Homodimer.</text>
</comment>
<dbReference type="Gene3D" id="3.30.160.270">
    <property type="match status" value="1"/>
</dbReference>
<dbReference type="InterPro" id="IPR002034">
    <property type="entry name" value="AIPM/Hcit_synth_CS"/>
</dbReference>
<dbReference type="InterPro" id="IPR000891">
    <property type="entry name" value="PYR_CT"/>
</dbReference>
<feature type="binding site" evidence="10">
    <location>
        <position position="288"/>
    </location>
    <ligand>
        <name>Mg(2+)</name>
        <dbReference type="ChEBI" id="CHEBI:18420"/>
    </ligand>
</feature>
<protein>
    <recommendedName>
        <fullName evidence="4 10">2-isopropylmalate synthase</fullName>
        <ecNumber evidence="4 10">2.3.3.13</ecNumber>
    </recommendedName>
    <alternativeName>
        <fullName evidence="10">Alpha-IPM synthase</fullName>
    </alternativeName>
    <alternativeName>
        <fullName evidence="10">Alpha-isopropylmalate synthase</fullName>
    </alternativeName>
</protein>
<comment type="subcellular location">
    <subcellularLocation>
        <location evidence="10">Cytoplasm</location>
    </subcellularLocation>
</comment>
<feature type="region of interest" description="Regulatory domain" evidence="10">
    <location>
        <begin position="455"/>
        <end position="566"/>
    </location>
</feature>
<gene>
    <name evidence="10" type="primary">leuA</name>
    <name evidence="12" type="ORF">H4W79_003540</name>
</gene>
<evidence type="ECO:0000256" key="9">
    <source>
        <dbReference type="ARBA" id="ARBA00023304"/>
    </source>
</evidence>
<keyword evidence="8 10" id="KW-0479">Metal-binding</keyword>
<comment type="catalytic activity">
    <reaction evidence="1 10">
        <text>3-methyl-2-oxobutanoate + acetyl-CoA + H2O = (2S)-2-isopropylmalate + CoA + H(+)</text>
        <dbReference type="Rhea" id="RHEA:21524"/>
        <dbReference type="ChEBI" id="CHEBI:1178"/>
        <dbReference type="ChEBI" id="CHEBI:11851"/>
        <dbReference type="ChEBI" id="CHEBI:15377"/>
        <dbReference type="ChEBI" id="CHEBI:15378"/>
        <dbReference type="ChEBI" id="CHEBI:57287"/>
        <dbReference type="ChEBI" id="CHEBI:57288"/>
        <dbReference type="EC" id="2.3.3.13"/>
    </reaction>
</comment>
<evidence type="ECO:0000256" key="8">
    <source>
        <dbReference type="ARBA" id="ARBA00022723"/>
    </source>
</evidence>
<dbReference type="GO" id="GO:0003852">
    <property type="term" value="F:2-isopropylmalate synthase activity"/>
    <property type="evidence" value="ECO:0007669"/>
    <property type="project" value="UniProtKB-EC"/>
</dbReference>
<dbReference type="EC" id="2.3.3.13" evidence="4 10"/>
<comment type="cofactor">
    <cofactor evidence="10">
        <name>Mg(2+)</name>
        <dbReference type="ChEBI" id="CHEBI:18420"/>
    </cofactor>
</comment>
<evidence type="ECO:0000256" key="6">
    <source>
        <dbReference type="ARBA" id="ARBA00022605"/>
    </source>
</evidence>
<dbReference type="Pfam" id="PF22615">
    <property type="entry name" value="IPMS_D2"/>
    <property type="match status" value="1"/>
</dbReference>
<keyword evidence="13" id="KW-1185">Reference proteome</keyword>
<keyword evidence="10" id="KW-0963">Cytoplasm</keyword>